<gene>
    <name evidence="3" type="ORF">NDU88_002498</name>
</gene>
<evidence type="ECO:0000313" key="4">
    <source>
        <dbReference type="Proteomes" id="UP001066276"/>
    </source>
</evidence>
<feature type="domain" description="Integrase catalytic" evidence="2">
    <location>
        <begin position="1"/>
        <end position="132"/>
    </location>
</feature>
<organism evidence="3 4">
    <name type="scientific">Pleurodeles waltl</name>
    <name type="common">Iberian ribbed newt</name>
    <dbReference type="NCBI Taxonomy" id="8319"/>
    <lineage>
        <taxon>Eukaryota</taxon>
        <taxon>Metazoa</taxon>
        <taxon>Chordata</taxon>
        <taxon>Craniata</taxon>
        <taxon>Vertebrata</taxon>
        <taxon>Euteleostomi</taxon>
        <taxon>Amphibia</taxon>
        <taxon>Batrachia</taxon>
        <taxon>Caudata</taxon>
        <taxon>Salamandroidea</taxon>
        <taxon>Salamandridae</taxon>
        <taxon>Pleurodelinae</taxon>
        <taxon>Pleurodeles</taxon>
    </lineage>
</organism>
<dbReference type="Proteomes" id="UP001066276">
    <property type="component" value="Chromosome 11"/>
</dbReference>
<dbReference type="AlphaFoldDB" id="A0AAV7LE97"/>
<evidence type="ECO:0000313" key="3">
    <source>
        <dbReference type="EMBL" id="KAJ1089347.1"/>
    </source>
</evidence>
<comment type="caution">
    <text evidence="3">The sequence shown here is derived from an EMBL/GenBank/DDBJ whole genome shotgun (WGS) entry which is preliminary data.</text>
</comment>
<dbReference type="InterPro" id="IPR036397">
    <property type="entry name" value="RNaseH_sf"/>
</dbReference>
<dbReference type="GO" id="GO:0015074">
    <property type="term" value="P:DNA integration"/>
    <property type="evidence" value="ECO:0007669"/>
    <property type="project" value="InterPro"/>
</dbReference>
<keyword evidence="4" id="KW-1185">Reference proteome</keyword>
<accession>A0AAV7LE97</accession>
<dbReference type="PANTHER" id="PTHR37984:SF5">
    <property type="entry name" value="PROTEIN NYNRIN-LIKE"/>
    <property type="match status" value="1"/>
</dbReference>
<feature type="region of interest" description="Disordered" evidence="1">
    <location>
        <begin position="147"/>
        <end position="167"/>
    </location>
</feature>
<evidence type="ECO:0000256" key="1">
    <source>
        <dbReference type="SAM" id="MobiDB-lite"/>
    </source>
</evidence>
<dbReference type="PANTHER" id="PTHR37984">
    <property type="entry name" value="PROTEIN CBG26694"/>
    <property type="match status" value="1"/>
</dbReference>
<evidence type="ECO:0000259" key="2">
    <source>
        <dbReference type="PROSITE" id="PS50994"/>
    </source>
</evidence>
<dbReference type="PROSITE" id="PS50994">
    <property type="entry name" value="INTEGRASE"/>
    <property type="match status" value="1"/>
</dbReference>
<sequence length="238" mass="27253">MLIVVNYYSQYPEVVLLPTMLTSVVIPEVEKMMATHGLFGEIRTDNRPPFNSCEWSNFLISRNSKHRRITPRWPQANGEAEGFVKTLSKTICIAIGELQNVESTLYTFLRKYRVTPHATTGVTPSQLCFGRVVTEAITHHTMWTAQAKPQNRSMERRSRNNDYDSQKQMARNTIREGDTLLVKDHHPRGKFWLPFKAELWTVTAVKGTIITAGRGGDSITRNVSQFKRFSFPSPPPLW</sequence>
<proteinExistence type="predicted"/>
<dbReference type="InterPro" id="IPR001584">
    <property type="entry name" value="Integrase_cat-core"/>
</dbReference>
<protein>
    <recommendedName>
        <fullName evidence="2">Integrase catalytic domain-containing protein</fullName>
    </recommendedName>
</protein>
<dbReference type="InterPro" id="IPR012337">
    <property type="entry name" value="RNaseH-like_sf"/>
</dbReference>
<dbReference type="InterPro" id="IPR050951">
    <property type="entry name" value="Retrovirus_Pol_polyprotein"/>
</dbReference>
<dbReference type="GO" id="GO:0003676">
    <property type="term" value="F:nucleic acid binding"/>
    <property type="evidence" value="ECO:0007669"/>
    <property type="project" value="InterPro"/>
</dbReference>
<dbReference type="Gene3D" id="3.30.420.10">
    <property type="entry name" value="Ribonuclease H-like superfamily/Ribonuclease H"/>
    <property type="match status" value="1"/>
</dbReference>
<name>A0AAV7LE97_PLEWA</name>
<feature type="compositionally biased region" description="Basic and acidic residues" evidence="1">
    <location>
        <begin position="153"/>
        <end position="165"/>
    </location>
</feature>
<dbReference type="EMBL" id="JANPWB010000015">
    <property type="protein sequence ID" value="KAJ1089347.1"/>
    <property type="molecule type" value="Genomic_DNA"/>
</dbReference>
<dbReference type="SUPFAM" id="SSF53098">
    <property type="entry name" value="Ribonuclease H-like"/>
    <property type="match status" value="1"/>
</dbReference>
<reference evidence="3" key="1">
    <citation type="journal article" date="2022" name="bioRxiv">
        <title>Sequencing and chromosome-scale assembly of the giantPleurodeles waltlgenome.</title>
        <authorList>
            <person name="Brown T."/>
            <person name="Elewa A."/>
            <person name="Iarovenko S."/>
            <person name="Subramanian E."/>
            <person name="Araus A.J."/>
            <person name="Petzold A."/>
            <person name="Susuki M."/>
            <person name="Suzuki K.-i.T."/>
            <person name="Hayashi T."/>
            <person name="Toyoda A."/>
            <person name="Oliveira C."/>
            <person name="Osipova E."/>
            <person name="Leigh N.D."/>
            <person name="Simon A."/>
            <person name="Yun M.H."/>
        </authorList>
    </citation>
    <scope>NUCLEOTIDE SEQUENCE</scope>
    <source>
        <strain evidence="3">20211129_DDA</strain>
        <tissue evidence="3">Liver</tissue>
    </source>
</reference>